<dbReference type="Proteomes" id="UP000070700">
    <property type="component" value="Unassembled WGS sequence"/>
</dbReference>
<evidence type="ECO:0000313" key="4">
    <source>
        <dbReference type="Proteomes" id="UP000070700"/>
    </source>
</evidence>
<dbReference type="InParanoid" id="A0A194X790"/>
<keyword evidence="4" id="KW-1185">Reference proteome</keyword>
<keyword evidence="2" id="KW-0472">Membrane</keyword>
<name>A0A194X790_MOLSC</name>
<dbReference type="RefSeq" id="XP_018070395.1">
    <property type="nucleotide sequence ID" value="XM_018205010.1"/>
</dbReference>
<organism evidence="3 4">
    <name type="scientific">Mollisia scopiformis</name>
    <name type="common">Conifer needle endophyte fungus</name>
    <name type="synonym">Phialocephala scopiformis</name>
    <dbReference type="NCBI Taxonomy" id="149040"/>
    <lineage>
        <taxon>Eukaryota</taxon>
        <taxon>Fungi</taxon>
        <taxon>Dikarya</taxon>
        <taxon>Ascomycota</taxon>
        <taxon>Pezizomycotina</taxon>
        <taxon>Leotiomycetes</taxon>
        <taxon>Helotiales</taxon>
        <taxon>Mollisiaceae</taxon>
        <taxon>Mollisia</taxon>
    </lineage>
</organism>
<reference evidence="3 4" key="1">
    <citation type="submission" date="2015-10" db="EMBL/GenBank/DDBJ databases">
        <title>Full genome of DAOMC 229536 Phialocephala scopiformis, a fungal endophyte of spruce producing the potent anti-insectan compound rugulosin.</title>
        <authorList>
            <consortium name="DOE Joint Genome Institute"/>
            <person name="Walker A.K."/>
            <person name="Frasz S.L."/>
            <person name="Seifert K.A."/>
            <person name="Miller J.D."/>
            <person name="Mondo S.J."/>
            <person name="Labutti K."/>
            <person name="Lipzen A."/>
            <person name="Dockter R."/>
            <person name="Kennedy M."/>
            <person name="Grigoriev I.V."/>
            <person name="Spatafora J.W."/>
        </authorList>
    </citation>
    <scope>NUCLEOTIDE SEQUENCE [LARGE SCALE GENOMIC DNA]</scope>
    <source>
        <strain evidence="3 4">CBS 120377</strain>
    </source>
</reference>
<dbReference type="AlphaFoldDB" id="A0A194X790"/>
<keyword evidence="2" id="KW-0812">Transmembrane</keyword>
<feature type="transmembrane region" description="Helical" evidence="2">
    <location>
        <begin position="50"/>
        <end position="71"/>
    </location>
</feature>
<sequence length="164" mass="19803">MPQHCNTCSHRCRCSPYNSTLHFLLYDNNPEMERYCYDDPDWPSTDSDRIFFFVLVILKILKLICAVVILVQKEIEEDERRSNVETRYEYLLEDLGRVERRRKKKKNKPESGKTKSVQKNDIVDRGIKRRPIGILKTRKRMRKIKVESWMQRCRSQQDHVTKRL</sequence>
<evidence type="ECO:0000256" key="2">
    <source>
        <dbReference type="SAM" id="Phobius"/>
    </source>
</evidence>
<dbReference type="EMBL" id="KQ947417">
    <property type="protein sequence ID" value="KUJ16040.1"/>
    <property type="molecule type" value="Genomic_DNA"/>
</dbReference>
<proteinExistence type="predicted"/>
<gene>
    <name evidence="3" type="ORF">LY89DRAFT_101906</name>
</gene>
<feature type="region of interest" description="Disordered" evidence="1">
    <location>
        <begin position="100"/>
        <end position="120"/>
    </location>
</feature>
<keyword evidence="2" id="KW-1133">Transmembrane helix</keyword>
<evidence type="ECO:0000256" key="1">
    <source>
        <dbReference type="SAM" id="MobiDB-lite"/>
    </source>
</evidence>
<dbReference type="KEGG" id="psco:LY89DRAFT_101906"/>
<accession>A0A194X790</accession>
<dbReference type="GeneID" id="28814736"/>
<protein>
    <submittedName>
        <fullName evidence="3">Uncharacterized protein</fullName>
    </submittedName>
</protein>
<evidence type="ECO:0000313" key="3">
    <source>
        <dbReference type="EMBL" id="KUJ16040.1"/>
    </source>
</evidence>